<sequence>MRIFCICIFLFSNFLFSQAINNEYIPPNIDAIESFLKRINQNQINKISGEFSSKIKKVFKDRDEKIREAIEDSTYVFNSKIKEDLDQILQHIYKSNPEINTTDFNFFIKNSIIPNAACYGDGMFEINLGLLTKLESNDELAFIICHEIAHKLLNHSIKGITKRIRSINSEETKEKVKQIKRNKYGQTRAALSLIDELSIDILDYSKEVEAEADSLGFVLFSKTKYSKPLALKALEKLRRVDEMVLYHDVKIDSVFNFKSYPFKDYWLKETTSLFDTSEKINDFSLVSDTLKTHPEIEFRVNKLISDFNIVKDVNDLKAAEYHYKNLREISNMKSIQFAFDLKFLDLVLYQLIEKYDNKEITADYYYSKIAEVLYLVYKAKKSHELGKYVPQKNSFSDEKQLNIIRLFIHNLELNEIAKMWSAFYKSIEGKNIESDNLNKIIEFFKPINK</sequence>
<keyword evidence="7" id="KW-0732">Signal</keyword>
<keyword evidence="2" id="KW-0645">Protease</keyword>
<dbReference type="EC" id="3.4.24.-" evidence="9"/>
<keyword evidence="3" id="KW-0479">Metal-binding</keyword>
<dbReference type="InterPro" id="IPR001915">
    <property type="entry name" value="Peptidase_M48"/>
</dbReference>
<evidence type="ECO:0000313" key="9">
    <source>
        <dbReference type="EMBL" id="WNH13569.1"/>
    </source>
</evidence>
<keyword evidence="5" id="KW-0862">Zinc</keyword>
<evidence type="ECO:0000259" key="8">
    <source>
        <dbReference type="Pfam" id="PF01435"/>
    </source>
</evidence>
<evidence type="ECO:0000256" key="4">
    <source>
        <dbReference type="ARBA" id="ARBA00022801"/>
    </source>
</evidence>
<feature type="domain" description="Peptidase M48" evidence="8">
    <location>
        <begin position="83"/>
        <end position="303"/>
    </location>
</feature>
<evidence type="ECO:0000256" key="3">
    <source>
        <dbReference type="ARBA" id="ARBA00022723"/>
    </source>
</evidence>
<comment type="cofactor">
    <cofactor evidence="1">
        <name>Zn(2+)</name>
        <dbReference type="ChEBI" id="CHEBI:29105"/>
    </cofactor>
</comment>
<dbReference type="EMBL" id="CP134536">
    <property type="protein sequence ID" value="WNH13569.1"/>
    <property type="molecule type" value="Genomic_DNA"/>
</dbReference>
<dbReference type="PANTHER" id="PTHR22726:SF1">
    <property type="entry name" value="METALLOENDOPEPTIDASE OMA1, MITOCHONDRIAL"/>
    <property type="match status" value="1"/>
</dbReference>
<organism evidence="9 10">
    <name type="scientific">Thalassobellus suaedae</name>
    <dbReference type="NCBI Taxonomy" id="3074124"/>
    <lineage>
        <taxon>Bacteria</taxon>
        <taxon>Pseudomonadati</taxon>
        <taxon>Bacteroidota</taxon>
        <taxon>Flavobacteriia</taxon>
        <taxon>Flavobacteriales</taxon>
        <taxon>Flavobacteriaceae</taxon>
        <taxon>Thalassobellus</taxon>
    </lineage>
</organism>
<protein>
    <submittedName>
        <fullName evidence="9">M48 family metalloprotease</fullName>
        <ecNumber evidence="9">3.4.24.-</ecNumber>
    </submittedName>
</protein>
<gene>
    <name evidence="9" type="ORF">RHP49_04770</name>
</gene>
<dbReference type="RefSeq" id="WP_415863542.1">
    <property type="nucleotide sequence ID" value="NZ_CP134536.1"/>
</dbReference>
<keyword evidence="4 9" id="KW-0378">Hydrolase</keyword>
<dbReference type="InterPro" id="IPR051156">
    <property type="entry name" value="Mito/Outer_Membr_Metalloprot"/>
</dbReference>
<feature type="signal peptide" evidence="7">
    <location>
        <begin position="1"/>
        <end position="19"/>
    </location>
</feature>
<reference evidence="9 10" key="1">
    <citation type="submission" date="2023-09" db="EMBL/GenBank/DDBJ databases">
        <title>Thalassobella suaedae gen. nov., sp. nov., a marine bacterium of the family Flavobacteriaceae isolated from a halophyte Suaeda japonica.</title>
        <authorList>
            <person name="Lee S.Y."/>
            <person name="Hwang C.Y."/>
        </authorList>
    </citation>
    <scope>NUCLEOTIDE SEQUENCE [LARGE SCALE GENOMIC DNA]</scope>
    <source>
        <strain evidence="9 10">HL-DH10</strain>
    </source>
</reference>
<name>A0ABY9Y5P8_9FLAO</name>
<evidence type="ECO:0000256" key="1">
    <source>
        <dbReference type="ARBA" id="ARBA00001947"/>
    </source>
</evidence>
<dbReference type="Pfam" id="PF01435">
    <property type="entry name" value="Peptidase_M48"/>
    <property type="match status" value="1"/>
</dbReference>
<feature type="chain" id="PRO_5045623704" evidence="7">
    <location>
        <begin position="20"/>
        <end position="449"/>
    </location>
</feature>
<evidence type="ECO:0000256" key="2">
    <source>
        <dbReference type="ARBA" id="ARBA00022670"/>
    </source>
</evidence>
<dbReference type="PANTHER" id="PTHR22726">
    <property type="entry name" value="METALLOENDOPEPTIDASE OMA1"/>
    <property type="match status" value="1"/>
</dbReference>
<dbReference type="GO" id="GO:0008237">
    <property type="term" value="F:metallopeptidase activity"/>
    <property type="evidence" value="ECO:0007669"/>
    <property type="project" value="UniProtKB-KW"/>
</dbReference>
<keyword evidence="10" id="KW-1185">Reference proteome</keyword>
<proteinExistence type="predicted"/>
<dbReference type="Gene3D" id="3.30.2010.10">
    <property type="entry name" value="Metalloproteases ('zincins'), catalytic domain"/>
    <property type="match status" value="1"/>
</dbReference>
<evidence type="ECO:0000256" key="7">
    <source>
        <dbReference type="SAM" id="SignalP"/>
    </source>
</evidence>
<evidence type="ECO:0000256" key="5">
    <source>
        <dbReference type="ARBA" id="ARBA00022833"/>
    </source>
</evidence>
<evidence type="ECO:0000256" key="6">
    <source>
        <dbReference type="ARBA" id="ARBA00023049"/>
    </source>
</evidence>
<dbReference type="Proteomes" id="UP001303407">
    <property type="component" value="Chromosome"/>
</dbReference>
<accession>A0ABY9Y5P8</accession>
<evidence type="ECO:0000313" key="10">
    <source>
        <dbReference type="Proteomes" id="UP001303407"/>
    </source>
</evidence>
<keyword evidence="6 9" id="KW-0482">Metalloprotease</keyword>